<reference evidence="1" key="1">
    <citation type="submission" date="2020-08" db="EMBL/GenBank/DDBJ databases">
        <title>Multicomponent nature underlies the extraordinary mechanical properties of spider dragline silk.</title>
        <authorList>
            <person name="Kono N."/>
            <person name="Nakamura H."/>
            <person name="Mori M."/>
            <person name="Yoshida Y."/>
            <person name="Ohtoshi R."/>
            <person name="Malay A.D."/>
            <person name="Moran D.A.P."/>
            <person name="Tomita M."/>
            <person name="Numata K."/>
            <person name="Arakawa K."/>
        </authorList>
    </citation>
    <scope>NUCLEOTIDE SEQUENCE</scope>
</reference>
<name>A0A8X6NGK6_NEPPI</name>
<dbReference type="EMBL" id="BMAW01104062">
    <property type="protein sequence ID" value="GFT12173.1"/>
    <property type="molecule type" value="Genomic_DNA"/>
</dbReference>
<proteinExistence type="predicted"/>
<keyword evidence="2" id="KW-1185">Reference proteome</keyword>
<dbReference type="Proteomes" id="UP000887013">
    <property type="component" value="Unassembled WGS sequence"/>
</dbReference>
<gene>
    <name evidence="1" type="ORF">NPIL_266341</name>
</gene>
<evidence type="ECO:0000313" key="2">
    <source>
        <dbReference type="Proteomes" id="UP000887013"/>
    </source>
</evidence>
<protein>
    <submittedName>
        <fullName evidence="1">Uncharacterized protein</fullName>
    </submittedName>
</protein>
<sequence>NTIRTANVKYLGRNSYNRMHVTIAAPLGCETRYYSRTKLHQNIPRISLYFTIRVYTTLHPRDFTTDQSFSLKKKATKN</sequence>
<evidence type="ECO:0000313" key="1">
    <source>
        <dbReference type="EMBL" id="GFT12173.1"/>
    </source>
</evidence>
<comment type="caution">
    <text evidence="1">The sequence shown here is derived from an EMBL/GenBank/DDBJ whole genome shotgun (WGS) entry which is preliminary data.</text>
</comment>
<dbReference type="AlphaFoldDB" id="A0A8X6NGK6"/>
<accession>A0A8X6NGK6</accession>
<feature type="non-terminal residue" evidence="1">
    <location>
        <position position="1"/>
    </location>
</feature>
<organism evidence="1 2">
    <name type="scientific">Nephila pilipes</name>
    <name type="common">Giant wood spider</name>
    <name type="synonym">Nephila maculata</name>
    <dbReference type="NCBI Taxonomy" id="299642"/>
    <lineage>
        <taxon>Eukaryota</taxon>
        <taxon>Metazoa</taxon>
        <taxon>Ecdysozoa</taxon>
        <taxon>Arthropoda</taxon>
        <taxon>Chelicerata</taxon>
        <taxon>Arachnida</taxon>
        <taxon>Araneae</taxon>
        <taxon>Araneomorphae</taxon>
        <taxon>Entelegynae</taxon>
        <taxon>Araneoidea</taxon>
        <taxon>Nephilidae</taxon>
        <taxon>Nephila</taxon>
    </lineage>
</organism>